<protein>
    <recommendedName>
        <fullName evidence="5">HTH hxlR-type domain-containing protein</fullName>
    </recommendedName>
</protein>
<reference evidence="6 7" key="1">
    <citation type="submission" date="2023-07" db="EMBL/GenBank/DDBJ databases">
        <authorList>
            <person name="Peeters C."/>
        </authorList>
    </citation>
    <scope>NUCLEOTIDE SEQUENCE [LARGE SCALE GENOMIC DNA]</scope>
    <source>
        <strain evidence="6 7">LMG 19083</strain>
    </source>
</reference>
<dbReference type="Proteomes" id="UP001189813">
    <property type="component" value="Unassembled WGS sequence"/>
</dbReference>
<evidence type="ECO:0000256" key="3">
    <source>
        <dbReference type="ARBA" id="ARBA00023163"/>
    </source>
</evidence>
<dbReference type="EMBL" id="CATZBU010000004">
    <property type="protein sequence ID" value="CAJ0792192.1"/>
    <property type="molecule type" value="Genomic_DNA"/>
</dbReference>
<dbReference type="InterPro" id="IPR036388">
    <property type="entry name" value="WH-like_DNA-bd_sf"/>
</dbReference>
<dbReference type="InterPro" id="IPR036390">
    <property type="entry name" value="WH_DNA-bd_sf"/>
</dbReference>
<evidence type="ECO:0000256" key="2">
    <source>
        <dbReference type="ARBA" id="ARBA00023125"/>
    </source>
</evidence>
<keyword evidence="3" id="KW-0804">Transcription</keyword>
<dbReference type="PROSITE" id="PS51118">
    <property type="entry name" value="HTH_HXLR"/>
    <property type="match status" value="1"/>
</dbReference>
<keyword evidence="1" id="KW-0805">Transcription regulation</keyword>
<evidence type="ECO:0000313" key="7">
    <source>
        <dbReference type="Proteomes" id="UP001189813"/>
    </source>
</evidence>
<dbReference type="InterPro" id="IPR011991">
    <property type="entry name" value="ArsR-like_HTH"/>
</dbReference>
<dbReference type="SUPFAM" id="SSF46785">
    <property type="entry name" value="Winged helix' DNA-binding domain"/>
    <property type="match status" value="1"/>
</dbReference>
<dbReference type="RefSeq" id="WP_316665763.1">
    <property type="nucleotide sequence ID" value="NZ_CATZBU010000004.1"/>
</dbReference>
<dbReference type="Pfam" id="PF01638">
    <property type="entry name" value="HxlR"/>
    <property type="match status" value="1"/>
</dbReference>
<keyword evidence="2" id="KW-0238">DNA-binding</keyword>
<evidence type="ECO:0000259" key="5">
    <source>
        <dbReference type="PROSITE" id="PS51118"/>
    </source>
</evidence>
<gene>
    <name evidence="6" type="ORF">LMG19083_02257</name>
</gene>
<evidence type="ECO:0000256" key="4">
    <source>
        <dbReference type="SAM" id="MobiDB-lite"/>
    </source>
</evidence>
<dbReference type="PANTHER" id="PTHR33204:SF37">
    <property type="entry name" value="HTH-TYPE TRANSCRIPTIONAL REGULATOR YODB"/>
    <property type="match status" value="1"/>
</dbReference>
<evidence type="ECO:0000256" key="1">
    <source>
        <dbReference type="ARBA" id="ARBA00023015"/>
    </source>
</evidence>
<comment type="caution">
    <text evidence="6">The sequence shown here is derived from an EMBL/GenBank/DDBJ whole genome shotgun (WGS) entry which is preliminary data.</text>
</comment>
<sequence>MADNMASSPSPSSSPTADGRPEGTVGACPSTRALELVAGKWALRIFPALENGPVRNNELLRRVGDGISQKMLTQTLRELEANGLILRTIYDSVPPHVEYRLSPLGESLNRTLVGLDDWVHAHWPEMERIRKTQVDSD</sequence>
<proteinExistence type="predicted"/>
<accession>A0ABN9IXK6</accession>
<name>A0ABN9IXK6_9RALS</name>
<dbReference type="PANTHER" id="PTHR33204">
    <property type="entry name" value="TRANSCRIPTIONAL REGULATOR, MARR FAMILY"/>
    <property type="match status" value="1"/>
</dbReference>
<feature type="domain" description="HTH hxlR-type" evidence="5">
    <location>
        <begin position="28"/>
        <end position="127"/>
    </location>
</feature>
<keyword evidence="7" id="KW-1185">Reference proteome</keyword>
<dbReference type="CDD" id="cd00090">
    <property type="entry name" value="HTH_ARSR"/>
    <property type="match status" value="1"/>
</dbReference>
<dbReference type="InterPro" id="IPR002577">
    <property type="entry name" value="HTH_HxlR"/>
</dbReference>
<organism evidence="6 7">
    <name type="scientific">Ralstonia psammae</name>
    <dbReference type="NCBI Taxonomy" id="3058598"/>
    <lineage>
        <taxon>Bacteria</taxon>
        <taxon>Pseudomonadati</taxon>
        <taxon>Pseudomonadota</taxon>
        <taxon>Betaproteobacteria</taxon>
        <taxon>Burkholderiales</taxon>
        <taxon>Burkholderiaceae</taxon>
        <taxon>Ralstonia</taxon>
    </lineage>
</organism>
<feature type="region of interest" description="Disordered" evidence="4">
    <location>
        <begin position="1"/>
        <end position="27"/>
    </location>
</feature>
<evidence type="ECO:0000313" key="6">
    <source>
        <dbReference type="EMBL" id="CAJ0792192.1"/>
    </source>
</evidence>
<dbReference type="Gene3D" id="1.10.10.10">
    <property type="entry name" value="Winged helix-like DNA-binding domain superfamily/Winged helix DNA-binding domain"/>
    <property type="match status" value="1"/>
</dbReference>